<feature type="region of interest" description="Disordered" evidence="1">
    <location>
        <begin position="1"/>
        <end position="40"/>
    </location>
</feature>
<feature type="compositionally biased region" description="Basic and acidic residues" evidence="1">
    <location>
        <begin position="1"/>
        <end position="27"/>
    </location>
</feature>
<evidence type="ECO:0000313" key="3">
    <source>
        <dbReference type="Proteomes" id="UP000295292"/>
    </source>
</evidence>
<dbReference type="Proteomes" id="UP000295292">
    <property type="component" value="Unassembled WGS sequence"/>
</dbReference>
<feature type="compositionally biased region" description="Polar residues" evidence="1">
    <location>
        <begin position="28"/>
        <end position="40"/>
    </location>
</feature>
<keyword evidence="3" id="KW-1185">Reference proteome</keyword>
<dbReference type="EMBL" id="SNYV01000011">
    <property type="protein sequence ID" value="TDQ80020.1"/>
    <property type="molecule type" value="Genomic_DNA"/>
</dbReference>
<protein>
    <submittedName>
        <fullName evidence="2">Uncharacterized protein</fullName>
    </submittedName>
</protein>
<dbReference type="AlphaFoldDB" id="A0A4R6WIC4"/>
<accession>A0A4R6WIC4</accession>
<sequence length="40" mass="4640">MSKEQKKTKSTKEKKQSSYQQDKDSTSKDTPTSVFSKKKK</sequence>
<evidence type="ECO:0000313" key="2">
    <source>
        <dbReference type="EMBL" id="TDQ80020.1"/>
    </source>
</evidence>
<name>A0A4R6WIC4_9SPHI</name>
<evidence type="ECO:0000256" key="1">
    <source>
        <dbReference type="SAM" id="MobiDB-lite"/>
    </source>
</evidence>
<comment type="caution">
    <text evidence="2">The sequence shown here is derived from an EMBL/GenBank/DDBJ whole genome shotgun (WGS) entry which is preliminary data.</text>
</comment>
<proteinExistence type="predicted"/>
<organism evidence="2 3">
    <name type="scientific">Sphingobacterium yanglingense</name>
    <dbReference type="NCBI Taxonomy" id="1437280"/>
    <lineage>
        <taxon>Bacteria</taxon>
        <taxon>Pseudomonadati</taxon>
        <taxon>Bacteroidota</taxon>
        <taxon>Sphingobacteriia</taxon>
        <taxon>Sphingobacteriales</taxon>
        <taxon>Sphingobacteriaceae</taxon>
        <taxon>Sphingobacterium</taxon>
    </lineage>
</organism>
<gene>
    <name evidence="2" type="ORF">CLV99_1474</name>
</gene>
<reference evidence="2 3" key="1">
    <citation type="submission" date="2019-03" db="EMBL/GenBank/DDBJ databases">
        <title>Genomic Encyclopedia of Archaeal and Bacterial Type Strains, Phase II (KMG-II): from individual species to whole genera.</title>
        <authorList>
            <person name="Goeker M."/>
        </authorList>
    </citation>
    <scope>NUCLEOTIDE SEQUENCE [LARGE SCALE GENOMIC DNA]</scope>
    <source>
        <strain evidence="2 3">DSM 28353</strain>
    </source>
</reference>
<dbReference type="RefSeq" id="WP_262708273.1">
    <property type="nucleotide sequence ID" value="NZ_SNYV01000011.1"/>
</dbReference>